<reference evidence="12 13" key="1">
    <citation type="submission" date="2016-04" db="EMBL/GenBank/DDBJ databases">
        <title>Multiple horizontal gene transfer events from other fungi enriched the ability of the initially mycotrophic fungus Trichoderma (Ascomycota) to feed on dead plant biomass.</title>
        <authorList>
            <person name="Atanasova L."/>
            <person name="Chenthamara K."/>
            <person name="Zhang J."/>
            <person name="Grujic M."/>
            <person name="Henrissat B."/>
            <person name="Kuo A."/>
            <person name="Aertz A."/>
            <person name="Salamov A."/>
            <person name="Lipzen A."/>
            <person name="Labutti K."/>
            <person name="Barry K."/>
            <person name="Miao Y."/>
            <person name="Rahimi M.J."/>
            <person name="Shen Q."/>
            <person name="Grigoriev I.V."/>
            <person name="Kubicek C.P."/>
            <person name="Druzhinina I.S."/>
        </authorList>
    </citation>
    <scope>NUCLEOTIDE SEQUENCE [LARGE SCALE GENOMIC DNA]</scope>
    <source>
        <strain evidence="12 13">NJAU 4742</strain>
    </source>
</reference>
<feature type="transmembrane region" description="Helical" evidence="11">
    <location>
        <begin position="6"/>
        <end position="23"/>
    </location>
</feature>
<dbReference type="PANTHER" id="PTHR46206:SF1">
    <property type="entry name" value="P450, PUTATIVE (EUROFUNG)-RELATED"/>
    <property type="match status" value="1"/>
</dbReference>
<name>A0A1T3CS61_9HYPO</name>
<evidence type="ECO:0000256" key="2">
    <source>
        <dbReference type="ARBA" id="ARBA00010617"/>
    </source>
</evidence>
<dbReference type="GO" id="GO:0016705">
    <property type="term" value="F:oxidoreductase activity, acting on paired donors, with incorporation or reduction of molecular oxygen"/>
    <property type="evidence" value="ECO:0007669"/>
    <property type="project" value="InterPro"/>
</dbReference>
<comment type="similarity">
    <text evidence="2 9">Belongs to the cytochrome P450 family.</text>
</comment>
<evidence type="ECO:0000256" key="6">
    <source>
        <dbReference type="ARBA" id="ARBA00023004"/>
    </source>
</evidence>
<keyword evidence="4 8" id="KW-0479">Metal-binding</keyword>
<evidence type="ECO:0000256" key="5">
    <source>
        <dbReference type="ARBA" id="ARBA00023002"/>
    </source>
</evidence>
<dbReference type="SUPFAM" id="SSF48264">
    <property type="entry name" value="Cytochrome P450"/>
    <property type="match status" value="1"/>
</dbReference>
<feature type="binding site" description="axial binding residue" evidence="8">
    <location>
        <position position="486"/>
    </location>
    <ligand>
        <name>heme</name>
        <dbReference type="ChEBI" id="CHEBI:30413"/>
    </ligand>
    <ligandPart>
        <name>Fe</name>
        <dbReference type="ChEBI" id="CHEBI:18248"/>
    </ligandPart>
</feature>
<dbReference type="AlphaFoldDB" id="A0A1T3CS61"/>
<dbReference type="Pfam" id="PF00067">
    <property type="entry name" value="p450"/>
    <property type="match status" value="1"/>
</dbReference>
<dbReference type="EMBL" id="LVVK01000007">
    <property type="protein sequence ID" value="OPB43930.1"/>
    <property type="molecule type" value="Genomic_DNA"/>
</dbReference>
<dbReference type="PROSITE" id="PS00086">
    <property type="entry name" value="CYTOCHROME_P450"/>
    <property type="match status" value="1"/>
</dbReference>
<evidence type="ECO:0000313" key="12">
    <source>
        <dbReference type="EMBL" id="OPB43930.1"/>
    </source>
</evidence>
<evidence type="ECO:0000256" key="8">
    <source>
        <dbReference type="PIRSR" id="PIRSR602403-1"/>
    </source>
</evidence>
<accession>A0A1T3CS61</accession>
<keyword evidence="11" id="KW-1133">Transmembrane helix</keyword>
<keyword evidence="7 9" id="KW-0503">Monooxygenase</keyword>
<keyword evidence="11" id="KW-0812">Transmembrane</keyword>
<evidence type="ECO:0000256" key="3">
    <source>
        <dbReference type="ARBA" id="ARBA00022617"/>
    </source>
</evidence>
<dbReference type="Gene3D" id="1.10.630.10">
    <property type="entry name" value="Cytochrome P450"/>
    <property type="match status" value="1"/>
</dbReference>
<dbReference type="PANTHER" id="PTHR46206">
    <property type="entry name" value="CYTOCHROME P450"/>
    <property type="match status" value="1"/>
</dbReference>
<evidence type="ECO:0000256" key="10">
    <source>
        <dbReference type="SAM" id="MobiDB-lite"/>
    </source>
</evidence>
<organism evidence="12 13">
    <name type="scientific">Trichoderma guizhouense</name>
    <dbReference type="NCBI Taxonomy" id="1491466"/>
    <lineage>
        <taxon>Eukaryota</taxon>
        <taxon>Fungi</taxon>
        <taxon>Dikarya</taxon>
        <taxon>Ascomycota</taxon>
        <taxon>Pezizomycotina</taxon>
        <taxon>Sordariomycetes</taxon>
        <taxon>Hypocreomycetidae</taxon>
        <taxon>Hypocreales</taxon>
        <taxon>Hypocreaceae</taxon>
        <taxon>Trichoderma</taxon>
    </lineage>
</organism>
<keyword evidence="6 8" id="KW-0408">Iron</keyword>
<dbReference type="Proteomes" id="UP000191004">
    <property type="component" value="Unassembled WGS sequence"/>
</dbReference>
<feature type="region of interest" description="Disordered" evidence="10">
    <location>
        <begin position="276"/>
        <end position="297"/>
    </location>
</feature>
<keyword evidence="5 9" id="KW-0560">Oxidoreductase</keyword>
<gene>
    <name evidence="12" type="ORF">A0O28_0022480</name>
</gene>
<dbReference type="InterPro" id="IPR002403">
    <property type="entry name" value="Cyt_P450_E_grp-IV"/>
</dbReference>
<evidence type="ECO:0000256" key="11">
    <source>
        <dbReference type="SAM" id="Phobius"/>
    </source>
</evidence>
<dbReference type="GO" id="GO:0004497">
    <property type="term" value="F:monooxygenase activity"/>
    <property type="evidence" value="ECO:0007669"/>
    <property type="project" value="UniProtKB-KW"/>
</dbReference>
<evidence type="ECO:0000313" key="13">
    <source>
        <dbReference type="Proteomes" id="UP000191004"/>
    </source>
</evidence>
<keyword evidence="13" id="KW-1185">Reference proteome</keyword>
<evidence type="ECO:0000256" key="1">
    <source>
        <dbReference type="ARBA" id="ARBA00001971"/>
    </source>
</evidence>
<protein>
    <recommendedName>
        <fullName evidence="14">Cytochrome P450</fullName>
    </recommendedName>
</protein>
<keyword evidence="3 8" id="KW-0349">Heme</keyword>
<dbReference type="InterPro" id="IPR036396">
    <property type="entry name" value="Cyt_P450_sf"/>
</dbReference>
<dbReference type="CDD" id="cd11041">
    <property type="entry name" value="CYP503A1-like"/>
    <property type="match status" value="1"/>
</dbReference>
<comment type="caution">
    <text evidence="12">The sequence shown here is derived from an EMBL/GenBank/DDBJ whole genome shotgun (WGS) entry which is preliminary data.</text>
</comment>
<dbReference type="GO" id="GO:0020037">
    <property type="term" value="F:heme binding"/>
    <property type="evidence" value="ECO:0007669"/>
    <property type="project" value="InterPro"/>
</dbReference>
<dbReference type="PRINTS" id="PR00465">
    <property type="entry name" value="EP450IV"/>
</dbReference>
<evidence type="ECO:0000256" key="9">
    <source>
        <dbReference type="RuleBase" id="RU000461"/>
    </source>
</evidence>
<sequence length="540" mass="61482">MMLNEYSVVLPVVILCVSLYLAFRKQLSLPVVGRLTSPGLFGFWFPGVVANILNTREVLEKGYRKVCLWLRDKICVRICAYWFVLQYSLNDKAFFIPQLEANNILIPPAWIKAYKRAPTSDLNLDGAIEDNLQIKYLLGPQIRQNSYHIEWTRDSLTPLMPSILDWLHEEITDCLDQVLGKDNHDFQKVKIFPFSLSLNCRIAARIVVGKPLCRDVKFQYLCEQHSQLLVVLSMILKFLPDWCKPLVVRMSPLRGVQRQIIDLVRPLVLESYRKLKQSDRDPKGTATEPPEGEQQSLMDSLVRTAVSRTPNLTAEENIVHEITMRFLSILFLFSGSPTLTVANMVLDLVSEPRELYSDALRSEIASVIEKYGGRWTLENLKELDLTDSFIKESMRLRPAAFTIAGRKVINPKGYTLPDNSATVPFGSYLTLPMYAIHHDQNHYPPRTGDGSDFDGFRFKGTEDNEAVPLVGSSETFLSWGAGRHICPGRFASAAILKMCLAELIRKCDFKPRNRISDVTFANIYVPSKTLTVEMRRLNSE</sequence>
<dbReference type="InterPro" id="IPR017972">
    <property type="entry name" value="Cyt_P450_CS"/>
</dbReference>
<comment type="cofactor">
    <cofactor evidence="1 8">
        <name>heme</name>
        <dbReference type="ChEBI" id="CHEBI:30413"/>
    </cofactor>
</comment>
<proteinExistence type="inferred from homology"/>
<evidence type="ECO:0000256" key="4">
    <source>
        <dbReference type="ARBA" id="ARBA00022723"/>
    </source>
</evidence>
<evidence type="ECO:0000256" key="7">
    <source>
        <dbReference type="ARBA" id="ARBA00023033"/>
    </source>
</evidence>
<keyword evidence="11" id="KW-0472">Membrane</keyword>
<dbReference type="GO" id="GO:0005506">
    <property type="term" value="F:iron ion binding"/>
    <property type="evidence" value="ECO:0007669"/>
    <property type="project" value="InterPro"/>
</dbReference>
<evidence type="ECO:0008006" key="14">
    <source>
        <dbReference type="Google" id="ProtNLM"/>
    </source>
</evidence>
<dbReference type="InterPro" id="IPR001128">
    <property type="entry name" value="Cyt_P450"/>
</dbReference>